<evidence type="ECO:0000313" key="4">
    <source>
        <dbReference type="Proteomes" id="UP000269721"/>
    </source>
</evidence>
<keyword evidence="1" id="KW-0175">Coiled coil</keyword>
<protein>
    <submittedName>
        <fullName evidence="3">Uncharacterized protein</fullName>
    </submittedName>
</protein>
<organism evidence="3 4">
    <name type="scientific">Blyttiomyces helicus</name>
    <dbReference type="NCBI Taxonomy" id="388810"/>
    <lineage>
        <taxon>Eukaryota</taxon>
        <taxon>Fungi</taxon>
        <taxon>Fungi incertae sedis</taxon>
        <taxon>Chytridiomycota</taxon>
        <taxon>Chytridiomycota incertae sedis</taxon>
        <taxon>Chytridiomycetes</taxon>
        <taxon>Chytridiomycetes incertae sedis</taxon>
        <taxon>Blyttiomyces</taxon>
    </lineage>
</organism>
<dbReference type="Proteomes" id="UP000269721">
    <property type="component" value="Unassembled WGS sequence"/>
</dbReference>
<feature type="region of interest" description="Disordered" evidence="2">
    <location>
        <begin position="1"/>
        <end position="40"/>
    </location>
</feature>
<feature type="region of interest" description="Disordered" evidence="2">
    <location>
        <begin position="125"/>
        <end position="157"/>
    </location>
</feature>
<evidence type="ECO:0000256" key="2">
    <source>
        <dbReference type="SAM" id="MobiDB-lite"/>
    </source>
</evidence>
<sequence>MALSLARIGAKHASMKPRPFSTLQQCATSPPLPSRMFDSDPEDDLIASLLAALAPPTLSPSPLPPLPSPDGAAFPPPPHAPDLASTNHSLFLLALPQLPTSLANSPSLPETLTTVQSLVTHLTQSHHDLDLQRDISSRDRSDLRGARTRAERAERERDAALRAAQESDLALARAQREVRSAHSALRSEGAERARRDAELREVRVRAEREMREVEALLRVEEGRRVRVEEEARAGRERAVREVRELEELVRVERARVLKLERERRMRVGRCAGCGRLRRDGEAGWGTGCGDCFEAVRTRVPLPPSPQRSRTSGRRRVSCPAEGCNDAWSESDSFSELEHLKEPIGGESVLSEEDTLRDVSLSLPESPEPRILDALSMVRSPLPADSETDTVTDSDSDSDSDSDDSTAGGSSLPSPPVEPDQPNVKVVSSLFARIRAKESTTSLNSL</sequence>
<accession>A0A4P9W1Y3</accession>
<gene>
    <name evidence="3" type="ORF">BDK51DRAFT_44433</name>
</gene>
<dbReference type="AlphaFoldDB" id="A0A4P9W1Y3"/>
<evidence type="ECO:0000313" key="3">
    <source>
        <dbReference type="EMBL" id="RKO86209.1"/>
    </source>
</evidence>
<keyword evidence="4" id="KW-1185">Reference proteome</keyword>
<dbReference type="EMBL" id="KZ998391">
    <property type="protein sequence ID" value="RKO86209.1"/>
    <property type="molecule type" value="Genomic_DNA"/>
</dbReference>
<evidence type="ECO:0000256" key="1">
    <source>
        <dbReference type="SAM" id="Coils"/>
    </source>
</evidence>
<feature type="region of interest" description="Disordered" evidence="2">
    <location>
        <begin position="56"/>
        <end position="82"/>
    </location>
</feature>
<feature type="coiled-coil region" evidence="1">
    <location>
        <begin position="196"/>
        <end position="262"/>
    </location>
</feature>
<proteinExistence type="predicted"/>
<name>A0A4P9W1Y3_9FUNG</name>
<reference evidence="4" key="1">
    <citation type="journal article" date="2018" name="Nat. Microbiol.">
        <title>Leveraging single-cell genomics to expand the fungal tree of life.</title>
        <authorList>
            <person name="Ahrendt S.R."/>
            <person name="Quandt C.A."/>
            <person name="Ciobanu D."/>
            <person name="Clum A."/>
            <person name="Salamov A."/>
            <person name="Andreopoulos B."/>
            <person name="Cheng J.F."/>
            <person name="Woyke T."/>
            <person name="Pelin A."/>
            <person name="Henrissat B."/>
            <person name="Reynolds N.K."/>
            <person name="Benny G.L."/>
            <person name="Smith M.E."/>
            <person name="James T.Y."/>
            <person name="Grigoriev I.V."/>
        </authorList>
    </citation>
    <scope>NUCLEOTIDE SEQUENCE [LARGE SCALE GENOMIC DNA]</scope>
</reference>
<feature type="compositionally biased region" description="Acidic residues" evidence="2">
    <location>
        <begin position="385"/>
        <end position="403"/>
    </location>
</feature>
<feature type="region of interest" description="Disordered" evidence="2">
    <location>
        <begin position="301"/>
        <end position="331"/>
    </location>
</feature>
<feature type="compositionally biased region" description="Pro residues" evidence="2">
    <location>
        <begin position="57"/>
        <end position="80"/>
    </location>
</feature>
<feature type="region of interest" description="Disordered" evidence="2">
    <location>
        <begin position="343"/>
        <end position="424"/>
    </location>
</feature>